<dbReference type="InterPro" id="IPR001279">
    <property type="entry name" value="Metallo-B-lactamas"/>
</dbReference>
<dbReference type="EMBL" id="CP002780">
    <property type="protein sequence ID" value="AEG59247.1"/>
    <property type="molecule type" value="Genomic_DNA"/>
</dbReference>
<dbReference type="SMART" id="SM00849">
    <property type="entry name" value="Lactamase_B"/>
    <property type="match status" value="1"/>
</dbReference>
<reference evidence="2 3" key="2">
    <citation type="journal article" date="2012" name="Stand. Genomic Sci.">
        <title>Complete genome sequence of the sulfate-reducing firmicute Desulfotomaculum ruminis type strain (DL(T)).</title>
        <authorList>
            <person name="Spring S."/>
            <person name="Visser M."/>
            <person name="Lu M."/>
            <person name="Copeland A."/>
            <person name="Lapidus A."/>
            <person name="Lucas S."/>
            <person name="Cheng J.F."/>
            <person name="Han C."/>
            <person name="Tapia R."/>
            <person name="Goodwin L.A."/>
            <person name="Pitluck S."/>
            <person name="Ivanova N."/>
            <person name="Land M."/>
            <person name="Hauser L."/>
            <person name="Larimer F."/>
            <person name="Rohde M."/>
            <person name="Goker M."/>
            <person name="Detter J.C."/>
            <person name="Kyrpides N.C."/>
            <person name="Woyke T."/>
            <person name="Schaap P.J."/>
            <person name="Plugge C.M."/>
            <person name="Muyzer G."/>
            <person name="Kuever J."/>
            <person name="Pereira I.A."/>
            <person name="Parshina S.N."/>
            <person name="Bernier-Latmani R."/>
            <person name="Stams A.J."/>
            <person name="Klenk H.P."/>
        </authorList>
    </citation>
    <scope>NUCLEOTIDE SEQUENCE [LARGE SCALE GENOMIC DNA]</scope>
    <source>
        <strain evidence="3">ATCC 23193 / DSM 2154 / NCIB 8452 / DL</strain>
    </source>
</reference>
<dbReference type="SUPFAM" id="SSF56281">
    <property type="entry name" value="Metallo-hydrolase/oxidoreductase"/>
    <property type="match status" value="1"/>
</dbReference>
<protein>
    <submittedName>
        <fullName evidence="2">Beta-lactamase domain-containing protein</fullName>
    </submittedName>
</protein>
<dbReference type="InterPro" id="IPR036866">
    <property type="entry name" value="RibonucZ/Hydroxyglut_hydro"/>
</dbReference>
<dbReference type="RefSeq" id="WP_013841018.1">
    <property type="nucleotide sequence ID" value="NC_015589.1"/>
</dbReference>
<evidence type="ECO:0000313" key="2">
    <source>
        <dbReference type="EMBL" id="AEG59247.1"/>
    </source>
</evidence>
<dbReference type="InterPro" id="IPR035681">
    <property type="entry name" value="ComA-like_MBL"/>
</dbReference>
<organism evidence="2 3">
    <name type="scientific">Desulforamulus ruminis (strain ATCC 23193 / DSM 2154 / NCIMB 8452 / DL)</name>
    <name type="common">Desulfotomaculum ruminis</name>
    <dbReference type="NCBI Taxonomy" id="696281"/>
    <lineage>
        <taxon>Bacteria</taxon>
        <taxon>Bacillati</taxon>
        <taxon>Bacillota</taxon>
        <taxon>Clostridia</taxon>
        <taxon>Eubacteriales</taxon>
        <taxon>Peptococcaceae</taxon>
        <taxon>Desulforamulus</taxon>
    </lineage>
</organism>
<dbReference type="STRING" id="696281.Desru_0972"/>
<gene>
    <name evidence="2" type="ordered locus">Desru_0972</name>
</gene>
<sequence length="358" mass="39448">MKKFIFALCTLIILITAGCGERAEVTTRSEIKGKDDGSLQLHFIDVGQADAILVTTGEANMLIDAGNNNDGELVVKYLQDQGIGKLDVVMGTHPHEDHVGGLDVAIKRFDVGEVYLPRVTHTTKTYRDVLAALKEKQIKAVAAGGGQSFQLGQAKVELLAPNSSKYKELNNYSIVCKITFGDTRFLLAGDAEELSEQEILQKGYDLKADLLKVAHHGSRSSTSDAFLKAVSPKTAIISVAKENDYGHPHRETLERLRQSGIKVYQTAESRTIKVVSDGKNIDIKESRPAPKLPADQEIQGEKIYVDNTGKGLIKGNINNNGDKIYHLPGQVNYEQTKAEQWFKTEREAKEAGFRRAKR</sequence>
<name>F6DKI7_DESRL</name>
<evidence type="ECO:0000313" key="3">
    <source>
        <dbReference type="Proteomes" id="UP000009234"/>
    </source>
</evidence>
<dbReference type="Pfam" id="PF00753">
    <property type="entry name" value="Lactamase_B"/>
    <property type="match status" value="1"/>
</dbReference>
<accession>F6DKI7</accession>
<dbReference type="Gene3D" id="3.60.15.10">
    <property type="entry name" value="Ribonuclease Z/Hydroxyacylglutathione hydrolase-like"/>
    <property type="match status" value="1"/>
</dbReference>
<dbReference type="InterPro" id="IPR052159">
    <property type="entry name" value="Competence_DNA_uptake"/>
</dbReference>
<dbReference type="CDD" id="cd07731">
    <property type="entry name" value="ComA-like_MBL-fold"/>
    <property type="match status" value="1"/>
</dbReference>
<dbReference type="HOGENOM" id="CLU_010363_0_0_9"/>
<feature type="domain" description="Metallo-beta-lactamase" evidence="1">
    <location>
        <begin position="48"/>
        <end position="241"/>
    </location>
</feature>
<keyword evidence="3" id="KW-1185">Reference proteome</keyword>
<dbReference type="PROSITE" id="PS51257">
    <property type="entry name" value="PROKAR_LIPOPROTEIN"/>
    <property type="match status" value="1"/>
</dbReference>
<proteinExistence type="predicted"/>
<reference evidence="3" key="1">
    <citation type="submission" date="2011-05" db="EMBL/GenBank/DDBJ databases">
        <title>Complete sequence of Desulfotomaculum ruminis DSM 2154.</title>
        <authorList>
            <person name="Lucas S."/>
            <person name="Copeland A."/>
            <person name="Lapidus A."/>
            <person name="Cheng J.-F."/>
            <person name="Goodwin L."/>
            <person name="Pitluck S."/>
            <person name="Lu M."/>
            <person name="Detter J.C."/>
            <person name="Han C."/>
            <person name="Tapia R."/>
            <person name="Land M."/>
            <person name="Hauser L."/>
            <person name="Kyrpides N."/>
            <person name="Ivanova N."/>
            <person name="Mikhailova N."/>
            <person name="Pagani I."/>
            <person name="Stams A.J.M."/>
            <person name="Plugge C.M."/>
            <person name="Muyzer G."/>
            <person name="Kuever J."/>
            <person name="Parshina S.N."/>
            <person name="Ivanova A.E."/>
            <person name="Nazina T.N."/>
            <person name="Brambilla E."/>
            <person name="Spring S."/>
            <person name="Klenk H.-P."/>
            <person name="Woyke T."/>
        </authorList>
    </citation>
    <scope>NUCLEOTIDE SEQUENCE [LARGE SCALE GENOMIC DNA]</scope>
    <source>
        <strain evidence="3">ATCC 23193 / DSM 2154 / NCIB 8452 / DL</strain>
    </source>
</reference>
<dbReference type="PANTHER" id="PTHR30619:SF7">
    <property type="entry name" value="BETA-LACTAMASE DOMAIN PROTEIN"/>
    <property type="match status" value="1"/>
</dbReference>
<dbReference type="OrthoDB" id="9761531at2"/>
<dbReference type="Proteomes" id="UP000009234">
    <property type="component" value="Chromosome"/>
</dbReference>
<dbReference type="eggNOG" id="COG2333">
    <property type="taxonomic scope" value="Bacteria"/>
</dbReference>
<dbReference type="PANTHER" id="PTHR30619">
    <property type="entry name" value="DNA INTERNALIZATION/COMPETENCE PROTEIN COMEC/REC2"/>
    <property type="match status" value="1"/>
</dbReference>
<dbReference type="KEGG" id="dru:Desru_0972"/>
<evidence type="ECO:0000259" key="1">
    <source>
        <dbReference type="SMART" id="SM00849"/>
    </source>
</evidence>
<dbReference type="AlphaFoldDB" id="F6DKI7"/>